<dbReference type="SUPFAM" id="SSF55961">
    <property type="entry name" value="Bet v1-like"/>
    <property type="match status" value="1"/>
</dbReference>
<dbReference type="InterPro" id="IPR004045">
    <property type="entry name" value="Glutathione_S-Trfase_N"/>
</dbReference>
<dbReference type="InParanoid" id="A0A2P6N7C1"/>
<keyword evidence="4" id="KW-1185">Reference proteome</keyword>
<evidence type="ECO:0008006" key="5">
    <source>
        <dbReference type="Google" id="ProtNLM"/>
    </source>
</evidence>
<evidence type="ECO:0000259" key="2">
    <source>
        <dbReference type="PROSITE" id="PS50405"/>
    </source>
</evidence>
<dbReference type="PROSITE" id="PS50405">
    <property type="entry name" value="GST_CTER"/>
    <property type="match status" value="1"/>
</dbReference>
<dbReference type="EMBL" id="MDYQ01000168">
    <property type="protein sequence ID" value="PRP79852.1"/>
    <property type="molecule type" value="Genomic_DNA"/>
</dbReference>
<name>A0A2P6N7C1_9EUKA</name>
<dbReference type="SUPFAM" id="SSF47616">
    <property type="entry name" value="GST C-terminal domain-like"/>
    <property type="match status" value="1"/>
</dbReference>
<dbReference type="Gene3D" id="3.30.530.20">
    <property type="match status" value="1"/>
</dbReference>
<evidence type="ECO:0000259" key="1">
    <source>
        <dbReference type="PROSITE" id="PS50404"/>
    </source>
</evidence>
<dbReference type="OrthoDB" id="10255646at2759"/>
<protein>
    <recommendedName>
        <fullName evidence="5">Glutathione S-transferase</fullName>
    </recommendedName>
</protein>
<accession>A0A2P6N7C1</accession>
<feature type="domain" description="GST C-terminal" evidence="2">
    <location>
        <begin position="241"/>
        <end position="357"/>
    </location>
</feature>
<evidence type="ECO:0000313" key="3">
    <source>
        <dbReference type="EMBL" id="PRP79852.1"/>
    </source>
</evidence>
<dbReference type="SUPFAM" id="SSF52833">
    <property type="entry name" value="Thioredoxin-like"/>
    <property type="match status" value="1"/>
</dbReference>
<dbReference type="InterPro" id="IPR019587">
    <property type="entry name" value="Polyketide_cyclase/dehydratase"/>
</dbReference>
<dbReference type="CDD" id="cd07821">
    <property type="entry name" value="PYR_PYL_RCAR_like"/>
    <property type="match status" value="1"/>
</dbReference>
<sequence>MSADPLKMSTHAFASAIFPLPIDQVWSHLRNFTFPSKLLPSIIQSSELESGGERDIGAIRLIRWHSGELRRQRLLSLSDQYYTISWELIEADPPVETSAILSKIRLIRITANNTTLVEWSSEFSSNVPSSFVLFEQRAYQENLGEMREVMTGQTTPLLFHKKEAPSTRVLWLATELGVPLKIKEVVEAPKSLRKSTEMAMTKGGLVTSYVEGHLTVLESGAILMYLLDKHDSQGRLSPAPGTRERALFYKFFFYSASTADHLLFEAYKLMYVDEDEENEELERLKNGWDNDVAANFERELEGKKYICGDQFTAADIMIGWTLFMANLLGWLEGHPELVNYLGRLSRRSAYQTAFGAY</sequence>
<comment type="caution">
    <text evidence="3">The sequence shown here is derived from an EMBL/GenBank/DDBJ whole genome shotgun (WGS) entry which is preliminary data.</text>
</comment>
<dbReference type="InterPro" id="IPR023393">
    <property type="entry name" value="START-like_dom_sf"/>
</dbReference>
<dbReference type="AlphaFoldDB" id="A0A2P6N7C1"/>
<dbReference type="Gene3D" id="3.40.30.10">
    <property type="entry name" value="Glutaredoxin"/>
    <property type="match status" value="1"/>
</dbReference>
<organism evidence="3 4">
    <name type="scientific">Planoprotostelium fungivorum</name>
    <dbReference type="NCBI Taxonomy" id="1890364"/>
    <lineage>
        <taxon>Eukaryota</taxon>
        <taxon>Amoebozoa</taxon>
        <taxon>Evosea</taxon>
        <taxon>Variosea</taxon>
        <taxon>Cavosteliida</taxon>
        <taxon>Cavosteliaceae</taxon>
        <taxon>Planoprotostelium</taxon>
    </lineage>
</organism>
<dbReference type="Pfam" id="PF10604">
    <property type="entry name" value="Polyketide_cyc2"/>
    <property type="match status" value="1"/>
</dbReference>
<dbReference type="Proteomes" id="UP000241769">
    <property type="component" value="Unassembled WGS sequence"/>
</dbReference>
<dbReference type="PANTHER" id="PTHR39332:SF7">
    <property type="entry name" value="SRPBCC FAMILY PROTEIN"/>
    <property type="match status" value="1"/>
</dbReference>
<gene>
    <name evidence="3" type="ORF">PROFUN_12464</name>
</gene>
<proteinExistence type="predicted"/>
<reference evidence="3 4" key="1">
    <citation type="journal article" date="2018" name="Genome Biol. Evol.">
        <title>Multiple Roots of Fruiting Body Formation in Amoebozoa.</title>
        <authorList>
            <person name="Hillmann F."/>
            <person name="Forbes G."/>
            <person name="Novohradska S."/>
            <person name="Ferling I."/>
            <person name="Riege K."/>
            <person name="Groth M."/>
            <person name="Westermann M."/>
            <person name="Marz M."/>
            <person name="Spaller T."/>
            <person name="Winckler T."/>
            <person name="Schaap P."/>
            <person name="Glockner G."/>
        </authorList>
    </citation>
    <scope>NUCLEOTIDE SEQUENCE [LARGE SCALE GENOMIC DNA]</scope>
    <source>
        <strain evidence="3 4">Jena</strain>
    </source>
</reference>
<dbReference type="Gene3D" id="1.20.1050.10">
    <property type="match status" value="1"/>
</dbReference>
<dbReference type="STRING" id="1890364.A0A2P6N7C1"/>
<dbReference type="PANTHER" id="PTHR39332">
    <property type="entry name" value="BLL4707 PROTEIN"/>
    <property type="match status" value="1"/>
</dbReference>
<feature type="domain" description="GST N-terminal" evidence="1">
    <location>
        <begin position="153"/>
        <end position="234"/>
    </location>
</feature>
<dbReference type="PROSITE" id="PS50404">
    <property type="entry name" value="GST_NTER"/>
    <property type="match status" value="1"/>
</dbReference>
<dbReference type="InterPro" id="IPR036249">
    <property type="entry name" value="Thioredoxin-like_sf"/>
</dbReference>
<dbReference type="Pfam" id="PF13410">
    <property type="entry name" value="GST_C_2"/>
    <property type="match status" value="1"/>
</dbReference>
<evidence type="ECO:0000313" key="4">
    <source>
        <dbReference type="Proteomes" id="UP000241769"/>
    </source>
</evidence>
<dbReference type="InterPro" id="IPR036282">
    <property type="entry name" value="Glutathione-S-Trfase_C_sf"/>
</dbReference>
<dbReference type="InterPro" id="IPR010987">
    <property type="entry name" value="Glutathione-S-Trfase_C-like"/>
</dbReference>